<organism evidence="2 3">
    <name type="scientific">Electrophorus electricus</name>
    <name type="common">Electric eel</name>
    <name type="synonym">Gymnotus electricus</name>
    <dbReference type="NCBI Taxonomy" id="8005"/>
    <lineage>
        <taxon>Eukaryota</taxon>
        <taxon>Metazoa</taxon>
        <taxon>Chordata</taxon>
        <taxon>Craniata</taxon>
        <taxon>Vertebrata</taxon>
        <taxon>Euteleostomi</taxon>
        <taxon>Actinopterygii</taxon>
        <taxon>Neopterygii</taxon>
        <taxon>Teleostei</taxon>
        <taxon>Ostariophysi</taxon>
        <taxon>Gymnotiformes</taxon>
        <taxon>Gymnotoidei</taxon>
        <taxon>Gymnotidae</taxon>
        <taxon>Electrophorus</taxon>
    </lineage>
</organism>
<name>A0A4W4G111_ELEEL</name>
<reference evidence="2" key="5">
    <citation type="submission" date="2025-09" db="UniProtKB">
        <authorList>
            <consortium name="Ensembl"/>
        </authorList>
    </citation>
    <scope>IDENTIFICATION</scope>
</reference>
<evidence type="ECO:0000256" key="1">
    <source>
        <dbReference type="SAM" id="MobiDB-lite"/>
    </source>
</evidence>
<gene>
    <name evidence="2" type="primary">EVA1A</name>
</gene>
<reference evidence="3" key="1">
    <citation type="journal article" date="2014" name="Science">
        <title>Nonhuman genetics. Genomic basis for the convergent evolution of electric organs.</title>
        <authorList>
            <person name="Gallant J.R."/>
            <person name="Traeger L.L."/>
            <person name="Volkening J.D."/>
            <person name="Moffett H."/>
            <person name="Chen P.H."/>
            <person name="Novina C.D."/>
            <person name="Phillips G.N.Jr."/>
            <person name="Anand R."/>
            <person name="Wells G.B."/>
            <person name="Pinch M."/>
            <person name="Guth R."/>
            <person name="Unguez G.A."/>
            <person name="Albert J.S."/>
            <person name="Zakon H.H."/>
            <person name="Samanta M.P."/>
            <person name="Sussman M.R."/>
        </authorList>
    </citation>
    <scope>NUCLEOTIDE SEQUENCE [LARGE SCALE GENOMIC DNA]</scope>
</reference>
<dbReference type="AlphaFoldDB" id="A0A4W4G111"/>
<evidence type="ECO:0000313" key="3">
    <source>
        <dbReference type="Proteomes" id="UP000314983"/>
    </source>
</evidence>
<dbReference type="GeneTree" id="ENSGT01140000283162"/>
<reference evidence="3" key="2">
    <citation type="journal article" date="2017" name="Sci. Adv.">
        <title>A tail of two voltages: Proteomic comparison of the three electric organs of the electric eel.</title>
        <authorList>
            <person name="Traeger L.L."/>
            <person name="Sabat G."/>
            <person name="Barrett-Wilt G.A."/>
            <person name="Wells G.B."/>
            <person name="Sussman M.R."/>
        </authorList>
    </citation>
    <scope>NUCLEOTIDE SEQUENCE [LARGE SCALE GENOMIC DNA]</scope>
</reference>
<evidence type="ECO:0000313" key="2">
    <source>
        <dbReference type="Ensembl" id="ENSEEEP00000029949.1"/>
    </source>
</evidence>
<dbReference type="Ensembl" id="ENSEEET00000030299.2">
    <property type="protein sequence ID" value="ENSEEEP00000029949.1"/>
    <property type="gene ID" value="ENSEEEG00000014344.2"/>
</dbReference>
<feature type="region of interest" description="Disordered" evidence="1">
    <location>
        <begin position="118"/>
        <end position="148"/>
    </location>
</feature>
<keyword evidence="3" id="KW-1185">Reference proteome</keyword>
<accession>A0A4W4G111</accession>
<dbReference type="OMA" id="FCAFVFS"/>
<dbReference type="Proteomes" id="UP000314983">
    <property type="component" value="Chromosome 18"/>
</dbReference>
<protein>
    <submittedName>
        <fullName evidence="2">Uncharacterized protein</fullName>
    </submittedName>
</protein>
<sequence length="148" mass="16395">MGAPEWVAQAHCISNALHLLLVAAPVIHGTLFGVLQCRLQSACCAGSSPPPPGSSGHNSPLRQRFSSASSLCIVSRNTLFFSFSFSYFLFHCSAVSSRFIEAEFLIVLALRVRETERRGDRIKGRERGRTRERDRQKESESKAARKGE</sequence>
<reference evidence="2" key="3">
    <citation type="submission" date="2020-05" db="EMBL/GenBank/DDBJ databases">
        <title>Electrophorus electricus (electric eel) genome, fEleEle1, primary haplotype.</title>
        <authorList>
            <person name="Myers G."/>
            <person name="Meyer A."/>
            <person name="Fedrigo O."/>
            <person name="Formenti G."/>
            <person name="Rhie A."/>
            <person name="Tracey A."/>
            <person name="Sims Y."/>
            <person name="Jarvis E.D."/>
        </authorList>
    </citation>
    <scope>NUCLEOTIDE SEQUENCE [LARGE SCALE GENOMIC DNA]</scope>
</reference>
<proteinExistence type="predicted"/>
<reference evidence="2" key="4">
    <citation type="submission" date="2025-08" db="UniProtKB">
        <authorList>
            <consortium name="Ensembl"/>
        </authorList>
    </citation>
    <scope>IDENTIFICATION</scope>
</reference>